<dbReference type="InterPro" id="IPR052037">
    <property type="entry name" value="LPS_export_LptA"/>
</dbReference>
<gene>
    <name evidence="6" type="primary">lptA_3</name>
    <name evidence="6" type="ORF">GALL_154570</name>
</gene>
<dbReference type="HAMAP" id="MF_01914">
    <property type="entry name" value="LPS_assembly_LptA"/>
    <property type="match status" value="1"/>
</dbReference>
<organism evidence="6">
    <name type="scientific">mine drainage metagenome</name>
    <dbReference type="NCBI Taxonomy" id="410659"/>
    <lineage>
        <taxon>unclassified sequences</taxon>
        <taxon>metagenomes</taxon>
        <taxon>ecological metagenomes</taxon>
    </lineage>
</organism>
<evidence type="ECO:0000256" key="1">
    <source>
        <dbReference type="ARBA" id="ARBA00022448"/>
    </source>
</evidence>
<feature type="compositionally biased region" description="Polar residues" evidence="4">
    <location>
        <begin position="199"/>
        <end position="240"/>
    </location>
</feature>
<protein>
    <submittedName>
        <fullName evidence="6">Lipopolysaccharide export system protein LptA</fullName>
    </submittedName>
</protein>
<feature type="region of interest" description="Disordered" evidence="4">
    <location>
        <begin position="162"/>
        <end position="240"/>
    </location>
</feature>
<dbReference type="GO" id="GO:0017089">
    <property type="term" value="F:glycolipid transfer activity"/>
    <property type="evidence" value="ECO:0007669"/>
    <property type="project" value="TreeGrafter"/>
</dbReference>
<evidence type="ECO:0000256" key="3">
    <source>
        <dbReference type="ARBA" id="ARBA00022764"/>
    </source>
</evidence>
<dbReference type="GO" id="GO:0009279">
    <property type="term" value="C:cell outer membrane"/>
    <property type="evidence" value="ECO:0007669"/>
    <property type="project" value="TreeGrafter"/>
</dbReference>
<accession>A0A1J5S349</accession>
<dbReference type="PANTHER" id="PTHR36504:SF1">
    <property type="entry name" value="LIPOPOLYSACCHARIDE EXPORT SYSTEM PROTEIN LPTA"/>
    <property type="match status" value="1"/>
</dbReference>
<evidence type="ECO:0000259" key="5">
    <source>
        <dbReference type="Pfam" id="PF03968"/>
    </source>
</evidence>
<dbReference type="Gene3D" id="2.60.450.10">
    <property type="entry name" value="Lipopolysaccharide (LPS) transport protein A like domain"/>
    <property type="match status" value="1"/>
</dbReference>
<feature type="domain" description="Organic solvent tolerance-like N-terminal" evidence="5">
    <location>
        <begin position="43"/>
        <end position="152"/>
    </location>
</feature>
<keyword evidence="1" id="KW-0813">Transport</keyword>
<evidence type="ECO:0000313" key="6">
    <source>
        <dbReference type="EMBL" id="OIR02506.1"/>
    </source>
</evidence>
<name>A0A1J5S349_9ZZZZ</name>
<reference evidence="6" key="1">
    <citation type="submission" date="2016-10" db="EMBL/GenBank/DDBJ databases">
        <title>Sequence of Gallionella enrichment culture.</title>
        <authorList>
            <person name="Poehlein A."/>
            <person name="Muehling M."/>
            <person name="Daniel R."/>
        </authorList>
    </citation>
    <scope>NUCLEOTIDE SEQUENCE</scope>
</reference>
<dbReference type="InterPro" id="IPR014340">
    <property type="entry name" value="LptA"/>
</dbReference>
<dbReference type="GO" id="GO:0030288">
    <property type="term" value="C:outer membrane-bounded periplasmic space"/>
    <property type="evidence" value="ECO:0007669"/>
    <property type="project" value="TreeGrafter"/>
</dbReference>
<dbReference type="EMBL" id="MLJW01000074">
    <property type="protein sequence ID" value="OIR02506.1"/>
    <property type="molecule type" value="Genomic_DNA"/>
</dbReference>
<proteinExistence type="inferred from homology"/>
<evidence type="ECO:0000256" key="4">
    <source>
        <dbReference type="SAM" id="MobiDB-lite"/>
    </source>
</evidence>
<dbReference type="Pfam" id="PF03968">
    <property type="entry name" value="LptD_N"/>
    <property type="match status" value="1"/>
</dbReference>
<dbReference type="GO" id="GO:0001530">
    <property type="term" value="F:lipopolysaccharide binding"/>
    <property type="evidence" value="ECO:0007669"/>
    <property type="project" value="InterPro"/>
</dbReference>
<dbReference type="AlphaFoldDB" id="A0A1J5S349"/>
<dbReference type="InterPro" id="IPR005653">
    <property type="entry name" value="OstA-like_N"/>
</dbReference>
<dbReference type="NCBIfam" id="TIGR03002">
    <property type="entry name" value="outer_YhbN_LptA"/>
    <property type="match status" value="1"/>
</dbReference>
<keyword evidence="3" id="KW-0574">Periplasm</keyword>
<comment type="caution">
    <text evidence="6">The sequence shown here is derived from an EMBL/GenBank/DDBJ whole genome shotgun (WGS) entry which is preliminary data.</text>
</comment>
<keyword evidence="2" id="KW-0732">Signal</keyword>
<dbReference type="PANTHER" id="PTHR36504">
    <property type="entry name" value="LIPOPOLYSACCHARIDE EXPORT SYSTEM PROTEIN LPTA"/>
    <property type="match status" value="1"/>
</dbReference>
<sequence length="240" mass="26224">MSKKVTTTGLKPMTNLILLSILLLSFSGQALAEAADRDKPIDLEADTVKVDDAKQTSTYTGNVILTQGTLIIHADKLIVREDKEGFQHSTSLGNPTTFKQKREGKNEYMEGSAQRIEYDARMDKVQLYTKAWVKRGEDIVHGDYIMYDANAEYAEVIGGGSQAATPGTPSGRVRATIQPKNKKKPELSPSTDKEKKSGIDQTDTFNQSFNEKSTVAPNNNATPVKNARLSNNVAPSTASK</sequence>
<evidence type="ECO:0000256" key="2">
    <source>
        <dbReference type="ARBA" id="ARBA00022729"/>
    </source>
</evidence>
<dbReference type="GO" id="GO:0015920">
    <property type="term" value="P:lipopolysaccharide transport"/>
    <property type="evidence" value="ECO:0007669"/>
    <property type="project" value="InterPro"/>
</dbReference>